<name>A0A9P7D7J1_9AGAM</name>
<dbReference type="Proteomes" id="UP000714275">
    <property type="component" value="Unassembled WGS sequence"/>
</dbReference>
<dbReference type="EMBL" id="JABBWD010000003">
    <property type="protein sequence ID" value="KAG1782354.1"/>
    <property type="molecule type" value="Genomic_DNA"/>
</dbReference>
<reference evidence="2" key="1">
    <citation type="journal article" date="2020" name="New Phytol.">
        <title>Comparative genomics reveals dynamic genome evolution in host specialist ectomycorrhizal fungi.</title>
        <authorList>
            <person name="Lofgren L.A."/>
            <person name="Nguyen N.H."/>
            <person name="Vilgalys R."/>
            <person name="Ruytinx J."/>
            <person name="Liao H.L."/>
            <person name="Branco S."/>
            <person name="Kuo A."/>
            <person name="LaButti K."/>
            <person name="Lipzen A."/>
            <person name="Andreopoulos W."/>
            <person name="Pangilinan J."/>
            <person name="Riley R."/>
            <person name="Hundley H."/>
            <person name="Na H."/>
            <person name="Barry K."/>
            <person name="Grigoriev I.V."/>
            <person name="Stajich J.E."/>
            <person name="Kennedy P.G."/>
        </authorList>
    </citation>
    <scope>NUCLEOTIDE SEQUENCE</scope>
    <source>
        <strain evidence="2">DOB743</strain>
    </source>
</reference>
<accession>A0A9P7D7J1</accession>
<keyword evidence="1" id="KW-1133">Transmembrane helix</keyword>
<keyword evidence="1" id="KW-0812">Transmembrane</keyword>
<evidence type="ECO:0000256" key="1">
    <source>
        <dbReference type="SAM" id="Phobius"/>
    </source>
</evidence>
<gene>
    <name evidence="2" type="ORF">EV702DRAFT_1063689</name>
</gene>
<keyword evidence="3" id="KW-1185">Reference proteome</keyword>
<sequence length="73" mass="8487">CRFGFSSCLVLGHGTDAAVVPHYTQRNLPQRRPIYIILLVASIFLSWAQTQRCEHPMWTYVSFRKSNRYIVSV</sequence>
<evidence type="ECO:0000313" key="2">
    <source>
        <dbReference type="EMBL" id="KAG1782354.1"/>
    </source>
</evidence>
<protein>
    <submittedName>
        <fullName evidence="2">Uncharacterized protein</fullName>
    </submittedName>
</protein>
<proteinExistence type="predicted"/>
<feature type="non-terminal residue" evidence="2">
    <location>
        <position position="1"/>
    </location>
</feature>
<feature type="transmembrane region" description="Helical" evidence="1">
    <location>
        <begin position="33"/>
        <end position="50"/>
    </location>
</feature>
<organism evidence="2 3">
    <name type="scientific">Suillus placidus</name>
    <dbReference type="NCBI Taxonomy" id="48579"/>
    <lineage>
        <taxon>Eukaryota</taxon>
        <taxon>Fungi</taxon>
        <taxon>Dikarya</taxon>
        <taxon>Basidiomycota</taxon>
        <taxon>Agaricomycotina</taxon>
        <taxon>Agaricomycetes</taxon>
        <taxon>Agaricomycetidae</taxon>
        <taxon>Boletales</taxon>
        <taxon>Suillineae</taxon>
        <taxon>Suillaceae</taxon>
        <taxon>Suillus</taxon>
    </lineage>
</organism>
<comment type="caution">
    <text evidence="2">The sequence shown here is derived from an EMBL/GenBank/DDBJ whole genome shotgun (WGS) entry which is preliminary data.</text>
</comment>
<dbReference type="AlphaFoldDB" id="A0A9P7D7J1"/>
<keyword evidence="1" id="KW-0472">Membrane</keyword>
<evidence type="ECO:0000313" key="3">
    <source>
        <dbReference type="Proteomes" id="UP000714275"/>
    </source>
</evidence>